<proteinExistence type="inferred from homology"/>
<dbReference type="CDD" id="cd18886">
    <property type="entry name" value="NUDIX_MutT_Nudt1"/>
    <property type="match status" value="1"/>
</dbReference>
<protein>
    <submittedName>
        <fullName evidence="7">8-oxo-dGTP diphosphatase</fullName>
    </submittedName>
</protein>
<dbReference type="OrthoDB" id="9804563at2"/>
<dbReference type="PANTHER" id="PTHR43758:SF2">
    <property type="entry name" value="OXIDIZED PURINE NUCLEOSIDE TRIPHOSPHATE HYDROLASE"/>
    <property type="match status" value="1"/>
</dbReference>
<dbReference type="PRINTS" id="PR01402">
    <property type="entry name" value="MUTATORMUTX"/>
</dbReference>
<dbReference type="GO" id="GO:0006281">
    <property type="term" value="P:DNA repair"/>
    <property type="evidence" value="ECO:0007669"/>
    <property type="project" value="InterPro"/>
</dbReference>
<dbReference type="GO" id="GO:0008413">
    <property type="term" value="F:8-oxo-7,8-dihydroguanosine triphosphate pyrophosphatase activity"/>
    <property type="evidence" value="ECO:0007669"/>
    <property type="project" value="InterPro"/>
</dbReference>
<evidence type="ECO:0000313" key="7">
    <source>
        <dbReference type="EMBL" id="SEI67969.1"/>
    </source>
</evidence>
<reference evidence="8" key="1">
    <citation type="submission" date="2016-10" db="EMBL/GenBank/DDBJ databases">
        <authorList>
            <person name="Varghese N."/>
        </authorList>
    </citation>
    <scope>NUCLEOTIDE SEQUENCE [LARGE SCALE GENOMIC DNA]</scope>
    <source>
        <strain evidence="8">DSM 20406</strain>
    </source>
</reference>
<dbReference type="GO" id="GO:0005737">
    <property type="term" value="C:cytoplasm"/>
    <property type="evidence" value="ECO:0007669"/>
    <property type="project" value="TreeGrafter"/>
</dbReference>
<dbReference type="Gene3D" id="3.90.79.10">
    <property type="entry name" value="Nucleoside Triphosphate Pyrophosphohydrolase"/>
    <property type="match status" value="1"/>
</dbReference>
<keyword evidence="5" id="KW-0460">Magnesium</keyword>
<sequence>MIITTLVYLKRNNQTLLLYRNKKEKDINQGKWIGVGGKLKNGESPYECAVRETYEETGYRIHSARFVGMVSFPGLYYGEDELMFIYTSSHFSGELHETNEGELHWVNDEEVGTLPTWEADHHYLSWLNDDKAHEAKVVYQNDHLVSYEEH</sequence>
<dbReference type="InterPro" id="IPR020084">
    <property type="entry name" value="NUDIX_hydrolase_CS"/>
</dbReference>
<dbReference type="PROSITE" id="PS51462">
    <property type="entry name" value="NUDIX"/>
    <property type="match status" value="1"/>
</dbReference>
<gene>
    <name evidence="7" type="ORF">SAMN04487834_101620</name>
</gene>
<dbReference type="InterPro" id="IPR000086">
    <property type="entry name" value="NUDIX_hydrolase_dom"/>
</dbReference>
<evidence type="ECO:0000256" key="3">
    <source>
        <dbReference type="ARBA" id="ARBA00022723"/>
    </source>
</evidence>
<organism evidence="7 8">
    <name type="scientific">Sharpea azabuensis</name>
    <dbReference type="NCBI Taxonomy" id="322505"/>
    <lineage>
        <taxon>Bacteria</taxon>
        <taxon>Bacillati</taxon>
        <taxon>Bacillota</taxon>
        <taxon>Erysipelotrichia</taxon>
        <taxon>Erysipelotrichales</taxon>
        <taxon>Coprobacillaceae</taxon>
        <taxon>Sharpea</taxon>
    </lineage>
</organism>
<keyword evidence="8" id="KW-1185">Reference proteome</keyword>
<dbReference type="PROSITE" id="PS00893">
    <property type="entry name" value="NUDIX_BOX"/>
    <property type="match status" value="1"/>
</dbReference>
<evidence type="ECO:0000256" key="2">
    <source>
        <dbReference type="ARBA" id="ARBA00005582"/>
    </source>
</evidence>
<evidence type="ECO:0000256" key="5">
    <source>
        <dbReference type="ARBA" id="ARBA00022842"/>
    </source>
</evidence>
<dbReference type="Pfam" id="PF00293">
    <property type="entry name" value="NUDIX"/>
    <property type="match status" value="1"/>
</dbReference>
<dbReference type="STRING" id="322505.SAMN04487836_12036"/>
<dbReference type="InterPro" id="IPR015797">
    <property type="entry name" value="NUDIX_hydrolase-like_dom_sf"/>
</dbReference>
<comment type="similarity">
    <text evidence="2">Belongs to the Nudix hydrolase family.</text>
</comment>
<dbReference type="InterPro" id="IPR003562">
    <property type="entry name" value="Mutator_MutX_prot"/>
</dbReference>
<name>A0A1H6SJ43_9FIRM</name>
<dbReference type="GO" id="GO:0046872">
    <property type="term" value="F:metal ion binding"/>
    <property type="evidence" value="ECO:0007669"/>
    <property type="project" value="UniProtKB-KW"/>
</dbReference>
<evidence type="ECO:0000256" key="1">
    <source>
        <dbReference type="ARBA" id="ARBA00001946"/>
    </source>
</evidence>
<evidence type="ECO:0000313" key="8">
    <source>
        <dbReference type="Proteomes" id="UP000183028"/>
    </source>
</evidence>
<dbReference type="SUPFAM" id="SSF55811">
    <property type="entry name" value="Nudix"/>
    <property type="match status" value="1"/>
</dbReference>
<keyword evidence="4" id="KW-0378">Hydrolase</keyword>
<keyword evidence="3" id="KW-0479">Metal-binding</keyword>
<dbReference type="Proteomes" id="UP000183028">
    <property type="component" value="Unassembled WGS sequence"/>
</dbReference>
<dbReference type="AlphaFoldDB" id="A0A1H6SJ43"/>
<comment type="cofactor">
    <cofactor evidence="1">
        <name>Mg(2+)</name>
        <dbReference type="ChEBI" id="CHEBI:18420"/>
    </cofactor>
</comment>
<feature type="domain" description="Nudix hydrolase" evidence="6">
    <location>
        <begin position="1"/>
        <end position="129"/>
    </location>
</feature>
<evidence type="ECO:0000256" key="4">
    <source>
        <dbReference type="ARBA" id="ARBA00022801"/>
    </source>
</evidence>
<accession>A0A1H6SJ43</accession>
<evidence type="ECO:0000259" key="6">
    <source>
        <dbReference type="PROSITE" id="PS51462"/>
    </source>
</evidence>
<dbReference type="PANTHER" id="PTHR43758">
    <property type="entry name" value="7,8-DIHYDRO-8-OXOGUANINE TRIPHOSPHATASE"/>
    <property type="match status" value="1"/>
</dbReference>
<dbReference type="eggNOG" id="COG1051">
    <property type="taxonomic scope" value="Bacteria"/>
</dbReference>
<dbReference type="EMBL" id="FNYK01000016">
    <property type="protein sequence ID" value="SEI67969.1"/>
    <property type="molecule type" value="Genomic_DNA"/>
</dbReference>
<dbReference type="RefSeq" id="WP_074731782.1">
    <property type="nucleotide sequence ID" value="NZ_CACVTN010000036.1"/>
</dbReference>